<evidence type="ECO:0000313" key="7">
    <source>
        <dbReference type="EMBL" id="MFD1672448.1"/>
    </source>
</evidence>
<comment type="caution">
    <text evidence="7">The sequence shown here is derived from an EMBL/GenBank/DDBJ whole genome shotgun (WGS) entry which is preliminary data.</text>
</comment>
<dbReference type="Gene3D" id="3.40.50.1980">
    <property type="entry name" value="Nitrogenase molybdenum iron protein domain"/>
    <property type="match status" value="2"/>
</dbReference>
<dbReference type="RefSeq" id="WP_164506947.1">
    <property type="nucleotide sequence ID" value="NZ_JBHTOP010000026.1"/>
</dbReference>
<comment type="similarity">
    <text evidence="5">Belongs to the bacterial solute-binding protein 9 family.</text>
</comment>
<dbReference type="InterPro" id="IPR050492">
    <property type="entry name" value="Bact_metal-bind_prot9"/>
</dbReference>
<evidence type="ECO:0000256" key="3">
    <source>
        <dbReference type="ARBA" id="ARBA00022723"/>
    </source>
</evidence>
<evidence type="ECO:0000256" key="5">
    <source>
        <dbReference type="RuleBase" id="RU003512"/>
    </source>
</evidence>
<evidence type="ECO:0000313" key="8">
    <source>
        <dbReference type="Proteomes" id="UP001597267"/>
    </source>
</evidence>
<dbReference type="PANTHER" id="PTHR42953:SF1">
    <property type="entry name" value="METAL-BINDING PROTEIN HI_0362-RELATED"/>
    <property type="match status" value="1"/>
</dbReference>
<dbReference type="Proteomes" id="UP001597267">
    <property type="component" value="Unassembled WGS sequence"/>
</dbReference>
<dbReference type="Pfam" id="PF01297">
    <property type="entry name" value="ZnuA"/>
    <property type="match status" value="1"/>
</dbReference>
<dbReference type="InterPro" id="IPR006127">
    <property type="entry name" value="ZnuA-like"/>
</dbReference>
<dbReference type="InterPro" id="IPR006128">
    <property type="entry name" value="Lipoprotein_PsaA-like"/>
</dbReference>
<proteinExistence type="inferred from homology"/>
<name>A0ABW4J960_9LACO</name>
<dbReference type="SUPFAM" id="SSF53807">
    <property type="entry name" value="Helical backbone' metal receptor"/>
    <property type="match status" value="1"/>
</dbReference>
<evidence type="ECO:0000256" key="1">
    <source>
        <dbReference type="ARBA" id="ARBA00004196"/>
    </source>
</evidence>
<dbReference type="PANTHER" id="PTHR42953">
    <property type="entry name" value="HIGH-AFFINITY ZINC UPTAKE SYSTEM PROTEIN ZNUA-RELATED"/>
    <property type="match status" value="1"/>
</dbReference>
<keyword evidence="3" id="KW-0479">Metal-binding</keyword>
<keyword evidence="8" id="KW-1185">Reference proteome</keyword>
<organism evidence="7 8">
    <name type="scientific">Agrilactobacillus yilanensis</name>
    <dbReference type="NCBI Taxonomy" id="2485997"/>
    <lineage>
        <taxon>Bacteria</taxon>
        <taxon>Bacillati</taxon>
        <taxon>Bacillota</taxon>
        <taxon>Bacilli</taxon>
        <taxon>Lactobacillales</taxon>
        <taxon>Lactobacillaceae</taxon>
        <taxon>Agrilactobacillus</taxon>
    </lineage>
</organism>
<protein>
    <submittedName>
        <fullName evidence="7">Metal ABC transporter solute-binding protein, Zn/Mn family</fullName>
    </submittedName>
</protein>
<reference evidence="8" key="1">
    <citation type="journal article" date="2019" name="Int. J. Syst. Evol. Microbiol.">
        <title>The Global Catalogue of Microorganisms (GCM) 10K type strain sequencing project: providing services to taxonomists for standard genome sequencing and annotation.</title>
        <authorList>
            <consortium name="The Broad Institute Genomics Platform"/>
            <consortium name="The Broad Institute Genome Sequencing Center for Infectious Disease"/>
            <person name="Wu L."/>
            <person name="Ma J."/>
        </authorList>
    </citation>
    <scope>NUCLEOTIDE SEQUENCE [LARGE SCALE GENOMIC DNA]</scope>
    <source>
        <strain evidence="8">CCM 8896</strain>
    </source>
</reference>
<dbReference type="EMBL" id="JBHTOP010000026">
    <property type="protein sequence ID" value="MFD1672448.1"/>
    <property type="molecule type" value="Genomic_DNA"/>
</dbReference>
<evidence type="ECO:0000256" key="2">
    <source>
        <dbReference type="ARBA" id="ARBA00022448"/>
    </source>
</evidence>
<evidence type="ECO:0000256" key="6">
    <source>
        <dbReference type="SAM" id="SignalP"/>
    </source>
</evidence>
<accession>A0ABW4J960</accession>
<dbReference type="PRINTS" id="PR00690">
    <property type="entry name" value="ADHESNFAMILY"/>
</dbReference>
<keyword evidence="4 6" id="KW-0732">Signal</keyword>
<comment type="subcellular location">
    <subcellularLocation>
        <location evidence="1">Cell envelope</location>
    </subcellularLocation>
</comment>
<evidence type="ECO:0000256" key="4">
    <source>
        <dbReference type="ARBA" id="ARBA00022729"/>
    </source>
</evidence>
<sequence length="297" mass="33435">MKKHYYLTIGALLLLLMTLLGTTQTVQASSQKIQVVTSLDFYGEAAKAVLKNKGSVKVIINKPSMDPHDFEPTTKTAKQIAKADFIIYNGLGYDGWMDSLLKATSDQKTTINVAKDIAKRKDGANEHVWYRPNTMIKLTEKLVKDFSKQSPKNAKFYKKNGQAYITKLKKVDKKLATLKANKTKSKVAVTEPVFNYMLAQMGYQVVDPEFAQAIEEGTDPTPKILNQLQEDIAKKKVEFLVVNRQTDSKIVTTIKETAKQYDVPLLYVTETLPANKTYTTWMLSQLKALDKIQQKAA</sequence>
<gene>
    <name evidence="7" type="ORF">ACFQ5M_10085</name>
</gene>
<feature type="signal peptide" evidence="6">
    <location>
        <begin position="1"/>
        <end position="28"/>
    </location>
</feature>
<keyword evidence="2 5" id="KW-0813">Transport</keyword>
<feature type="chain" id="PRO_5046991078" evidence="6">
    <location>
        <begin position="29"/>
        <end position="297"/>
    </location>
</feature>